<dbReference type="Proteomes" id="UP000198727">
    <property type="component" value="Unassembled WGS sequence"/>
</dbReference>
<dbReference type="RefSeq" id="WP_092530669.1">
    <property type="nucleotide sequence ID" value="NZ_FOWW01000004.1"/>
</dbReference>
<feature type="domain" description="Erythromycin biosynthesis protein CIII-like C-terminal" evidence="4">
    <location>
        <begin position="240"/>
        <end position="382"/>
    </location>
</feature>
<proteinExistence type="inferred from homology"/>
<dbReference type="InterPro" id="IPR002213">
    <property type="entry name" value="UDP_glucos_trans"/>
</dbReference>
<evidence type="ECO:0000256" key="1">
    <source>
        <dbReference type="ARBA" id="ARBA00006962"/>
    </source>
</evidence>
<organism evidence="6 7">
    <name type="scientific">Amycolatopsis arida</name>
    <dbReference type="NCBI Taxonomy" id="587909"/>
    <lineage>
        <taxon>Bacteria</taxon>
        <taxon>Bacillati</taxon>
        <taxon>Actinomycetota</taxon>
        <taxon>Actinomycetes</taxon>
        <taxon>Pseudonocardiales</taxon>
        <taxon>Pseudonocardiaceae</taxon>
        <taxon>Amycolatopsis</taxon>
    </lineage>
</organism>
<dbReference type="EMBL" id="FOWW01000004">
    <property type="protein sequence ID" value="SFQ04500.1"/>
    <property type="molecule type" value="Genomic_DNA"/>
</dbReference>
<evidence type="ECO:0000259" key="4">
    <source>
        <dbReference type="Pfam" id="PF06722"/>
    </source>
</evidence>
<evidence type="ECO:0000256" key="2">
    <source>
        <dbReference type="ARBA" id="ARBA00022676"/>
    </source>
</evidence>
<keyword evidence="3 6" id="KW-0808">Transferase</keyword>
<feature type="domain" description="Erythromycin biosynthesis protein CIII-like N-terminal" evidence="5">
    <location>
        <begin position="22"/>
        <end position="224"/>
    </location>
</feature>
<name>A0A1I5VAM8_9PSEU</name>
<dbReference type="Gene3D" id="3.40.50.2000">
    <property type="entry name" value="Glycogen Phosphorylase B"/>
    <property type="match status" value="2"/>
</dbReference>
<comment type="similarity">
    <text evidence="1">Belongs to the glycosyltransferase 28 family.</text>
</comment>
<dbReference type="STRING" id="587909.SAMN05421810_104292"/>
<dbReference type="GO" id="GO:0008194">
    <property type="term" value="F:UDP-glycosyltransferase activity"/>
    <property type="evidence" value="ECO:0007669"/>
    <property type="project" value="InterPro"/>
</dbReference>
<keyword evidence="2" id="KW-0328">Glycosyltransferase</keyword>
<dbReference type="SUPFAM" id="SSF53756">
    <property type="entry name" value="UDP-Glycosyltransferase/glycogen phosphorylase"/>
    <property type="match status" value="1"/>
</dbReference>
<dbReference type="GO" id="GO:0017000">
    <property type="term" value="P:antibiotic biosynthetic process"/>
    <property type="evidence" value="ECO:0007669"/>
    <property type="project" value="UniProtKB-ARBA"/>
</dbReference>
<dbReference type="GO" id="GO:0016758">
    <property type="term" value="F:hexosyltransferase activity"/>
    <property type="evidence" value="ECO:0007669"/>
    <property type="project" value="UniProtKB-ARBA"/>
</dbReference>
<dbReference type="OrthoDB" id="5488434at2"/>
<evidence type="ECO:0000313" key="6">
    <source>
        <dbReference type="EMBL" id="SFQ04500.1"/>
    </source>
</evidence>
<evidence type="ECO:0000313" key="7">
    <source>
        <dbReference type="Proteomes" id="UP000198727"/>
    </source>
</evidence>
<dbReference type="InterPro" id="IPR048284">
    <property type="entry name" value="EryCIII-like_N"/>
</dbReference>
<dbReference type="AlphaFoldDB" id="A0A1I5VAM8"/>
<evidence type="ECO:0000259" key="5">
    <source>
        <dbReference type="Pfam" id="PF21036"/>
    </source>
</evidence>
<reference evidence="7" key="1">
    <citation type="submission" date="2016-10" db="EMBL/GenBank/DDBJ databases">
        <authorList>
            <person name="Varghese N."/>
            <person name="Submissions S."/>
        </authorList>
    </citation>
    <scope>NUCLEOTIDE SEQUENCE [LARGE SCALE GENOMIC DNA]</scope>
    <source>
        <strain evidence="7">CGMCC 4.5579</strain>
    </source>
</reference>
<sequence length="391" mass="40326">MRVLLTTWAWPTHLYALVPFGWAARLAGHEVVVASQPALLPEIARTGLPGVAVGHDVDAVGMVRGYLLPKAGGGSPAPQPPRAGDRPRALQMVLAHAESMVDDLVAFARDWRADVVVYEPTALAGPVAAAAEGLPAVRHLFGPDLLHRSRAVLPEVLAPVAERHGAGPVDPFGVVTVDPTPDELQVATDYPRIPVRYVPFAGGGSLPVWGKGRGGRPRVCLTWGHTIAKVDPERFLVPWLAGVLGDMDVDLVAAVSSAQRPLLGDAVEDGVDVVVDAALRDVLPGCDLVVSHGGAATTLTALGLGVPLLVMPALPDHAGHSARVVAAGAGEQLPAGSATPAAVRAAVHRLLDGPDARAGAAAVRERMLARPAPGDAVTEVERLVEVGAAAT</sequence>
<accession>A0A1I5VAM8</accession>
<evidence type="ECO:0000256" key="3">
    <source>
        <dbReference type="ARBA" id="ARBA00022679"/>
    </source>
</evidence>
<dbReference type="InterPro" id="IPR050426">
    <property type="entry name" value="Glycosyltransferase_28"/>
</dbReference>
<gene>
    <name evidence="6" type="ORF">SAMN05421810_104292</name>
</gene>
<keyword evidence="7" id="KW-1185">Reference proteome</keyword>
<dbReference type="Pfam" id="PF06722">
    <property type="entry name" value="EryCIII-like_C"/>
    <property type="match status" value="1"/>
</dbReference>
<dbReference type="Pfam" id="PF21036">
    <property type="entry name" value="EryCIII-like_N"/>
    <property type="match status" value="1"/>
</dbReference>
<dbReference type="PANTHER" id="PTHR48050:SF13">
    <property type="entry name" value="STEROL 3-BETA-GLUCOSYLTRANSFERASE UGT80A2"/>
    <property type="match status" value="1"/>
</dbReference>
<dbReference type="CDD" id="cd03784">
    <property type="entry name" value="GT1_Gtf-like"/>
    <property type="match status" value="1"/>
</dbReference>
<dbReference type="PANTHER" id="PTHR48050">
    <property type="entry name" value="STEROL 3-BETA-GLUCOSYLTRANSFERASE"/>
    <property type="match status" value="1"/>
</dbReference>
<dbReference type="InterPro" id="IPR010610">
    <property type="entry name" value="EryCIII-like_C"/>
</dbReference>
<protein>
    <submittedName>
        <fullName evidence="6">UDP:flavonoid glycosyltransferase YjiC, YdhE family</fullName>
    </submittedName>
</protein>